<evidence type="ECO:0000256" key="4">
    <source>
        <dbReference type="ARBA" id="ARBA00022490"/>
    </source>
</evidence>
<dbReference type="Proteomes" id="UP000886611">
    <property type="component" value="Unassembled WGS sequence"/>
</dbReference>
<feature type="non-terminal residue" evidence="8">
    <location>
        <position position="349"/>
    </location>
</feature>
<dbReference type="CDD" id="cd14367">
    <property type="entry name" value="CUE_CUED2"/>
    <property type="match status" value="1"/>
</dbReference>
<evidence type="ECO:0000256" key="1">
    <source>
        <dbReference type="ARBA" id="ARBA00004123"/>
    </source>
</evidence>
<keyword evidence="9" id="KW-1185">Reference proteome</keyword>
<proteinExistence type="inferred from homology"/>
<evidence type="ECO:0000256" key="3">
    <source>
        <dbReference type="ARBA" id="ARBA00006106"/>
    </source>
</evidence>
<evidence type="ECO:0000313" key="9">
    <source>
        <dbReference type="Proteomes" id="UP000886611"/>
    </source>
</evidence>
<dbReference type="PANTHER" id="PTHR12493">
    <property type="entry name" value="CUE DOMAIN CONTAINING 2"/>
    <property type="match status" value="1"/>
</dbReference>
<evidence type="ECO:0000313" key="8">
    <source>
        <dbReference type="EMBL" id="KAG2463018.1"/>
    </source>
</evidence>
<protein>
    <submittedName>
        <fullName evidence="8">CUED2 protein</fullName>
    </submittedName>
</protein>
<evidence type="ECO:0000256" key="2">
    <source>
        <dbReference type="ARBA" id="ARBA00004496"/>
    </source>
</evidence>
<evidence type="ECO:0000256" key="6">
    <source>
        <dbReference type="ARBA" id="ARBA00023242"/>
    </source>
</evidence>
<dbReference type="AlphaFoldDB" id="A0A8X8BLZ4"/>
<comment type="similarity">
    <text evidence="3">Belongs to the CUEDC2 family.</text>
</comment>
<reference evidence="8 9" key="1">
    <citation type="journal article" date="2021" name="Cell">
        <title>Tracing the genetic footprints of vertebrate landing in non-teleost ray-finned fishes.</title>
        <authorList>
            <person name="Bi X."/>
            <person name="Wang K."/>
            <person name="Yang L."/>
            <person name="Pan H."/>
            <person name="Jiang H."/>
            <person name="Wei Q."/>
            <person name="Fang M."/>
            <person name="Yu H."/>
            <person name="Zhu C."/>
            <person name="Cai Y."/>
            <person name="He Y."/>
            <person name="Gan X."/>
            <person name="Zeng H."/>
            <person name="Yu D."/>
            <person name="Zhu Y."/>
            <person name="Jiang H."/>
            <person name="Qiu Q."/>
            <person name="Yang H."/>
            <person name="Zhang Y.E."/>
            <person name="Wang W."/>
            <person name="Zhu M."/>
            <person name="He S."/>
            <person name="Zhang G."/>
        </authorList>
    </citation>
    <scope>NUCLEOTIDE SEQUENCE [LARGE SCALE GENOMIC DNA]</scope>
    <source>
        <strain evidence="8">Bchr_013</strain>
    </source>
</reference>
<feature type="non-terminal residue" evidence="8">
    <location>
        <position position="1"/>
    </location>
</feature>
<gene>
    <name evidence="8" type="primary">Cuedc2</name>
    <name evidence="8" type="ORF">GTO96_0001540</name>
</gene>
<evidence type="ECO:0000256" key="7">
    <source>
        <dbReference type="SAM" id="MobiDB-lite"/>
    </source>
</evidence>
<accession>A0A8X8BLZ4</accession>
<dbReference type="GO" id="GO:0005634">
    <property type="term" value="C:nucleus"/>
    <property type="evidence" value="ECO:0007669"/>
    <property type="project" value="UniProtKB-SubCell"/>
</dbReference>
<feature type="compositionally biased region" description="Polar residues" evidence="7">
    <location>
        <begin position="168"/>
        <end position="180"/>
    </location>
</feature>
<feature type="region of interest" description="Disordered" evidence="7">
    <location>
        <begin position="162"/>
        <end position="188"/>
    </location>
</feature>
<sequence length="349" mass="39723">MHKTGKPGPIYRARHGVRASQEMPGDQADAERKRIARVTESKEQTIHQKLSKRESQEQMRLRKRLISVGNQWSNVSELQRQMRQNKTPSSDDKETLMATIDDVILSYITGVLEDLGSPEREEESFDVEMLVEMLEAYVPGFAEIESVHVYEMMIKLAETLASTREKGNSTPKSKSENNLSKDCVPSVDDEDRCNQKTALINSSGATAKEAFSKEDEQVQLLLEMFPACSVKEAQTALCIAKWELEEAVHLLIAGDVELSGNTSSKSSSPPRDETLKAGILEKYMLMDDDDNKIHRPFIPKEAPKKLVRYLDNRVVSTKGERYQQIKKEESEDLKKTYINLKPARKYRFH</sequence>
<comment type="caution">
    <text evidence="8">The sequence shown here is derived from an EMBL/GenBank/DDBJ whole genome shotgun (WGS) entry which is preliminary data.</text>
</comment>
<dbReference type="InterPro" id="IPR039805">
    <property type="entry name" value="CUE_CUED2"/>
</dbReference>
<comment type="subcellular location">
    <subcellularLocation>
        <location evidence="2">Cytoplasm</location>
    </subcellularLocation>
    <subcellularLocation>
        <location evidence="1">Nucleus</location>
    </subcellularLocation>
</comment>
<keyword evidence="4" id="KW-0963">Cytoplasm</keyword>
<name>A0A8X8BLZ4_POLSE</name>
<dbReference type="PANTHER" id="PTHR12493:SF0">
    <property type="entry name" value="CUE DOMAIN-CONTAINING PROTEIN 2"/>
    <property type="match status" value="1"/>
</dbReference>
<evidence type="ECO:0000256" key="5">
    <source>
        <dbReference type="ARBA" id="ARBA00022786"/>
    </source>
</evidence>
<organism evidence="8 9">
    <name type="scientific">Polypterus senegalus</name>
    <name type="common">Senegal bichir</name>
    <dbReference type="NCBI Taxonomy" id="55291"/>
    <lineage>
        <taxon>Eukaryota</taxon>
        <taxon>Metazoa</taxon>
        <taxon>Chordata</taxon>
        <taxon>Craniata</taxon>
        <taxon>Vertebrata</taxon>
        <taxon>Euteleostomi</taxon>
        <taxon>Actinopterygii</taxon>
        <taxon>Polypteriformes</taxon>
        <taxon>Polypteridae</taxon>
        <taxon>Polypterus</taxon>
    </lineage>
</organism>
<feature type="region of interest" description="Disordered" evidence="7">
    <location>
        <begin position="1"/>
        <end position="55"/>
    </location>
</feature>
<dbReference type="EMBL" id="JAATIS010004040">
    <property type="protein sequence ID" value="KAG2463018.1"/>
    <property type="molecule type" value="Genomic_DNA"/>
</dbReference>
<keyword evidence="6" id="KW-0539">Nucleus</keyword>
<dbReference type="GO" id="GO:0005737">
    <property type="term" value="C:cytoplasm"/>
    <property type="evidence" value="ECO:0007669"/>
    <property type="project" value="UniProtKB-SubCell"/>
</dbReference>
<keyword evidence="5" id="KW-0833">Ubl conjugation pathway</keyword>
<feature type="compositionally biased region" description="Basic and acidic residues" evidence="7">
    <location>
        <begin position="29"/>
        <end position="55"/>
    </location>
</feature>